<dbReference type="KEGG" id="salq:SYNTR_0301"/>
<dbReference type="AlphaFoldDB" id="A0A6I6DBR4"/>
<evidence type="ECO:0000313" key="3">
    <source>
        <dbReference type="Proteomes" id="UP000426444"/>
    </source>
</evidence>
<organism evidence="2 3">
    <name type="scientific">Candidatus Syntrophocurvum alkaliphilum</name>
    <dbReference type="NCBI Taxonomy" id="2293317"/>
    <lineage>
        <taxon>Bacteria</taxon>
        <taxon>Bacillati</taxon>
        <taxon>Bacillota</taxon>
        <taxon>Clostridia</taxon>
        <taxon>Eubacteriales</taxon>
        <taxon>Syntrophomonadaceae</taxon>
        <taxon>Candidatus Syntrophocurvum</taxon>
    </lineage>
</organism>
<keyword evidence="1" id="KW-0472">Membrane</keyword>
<accession>A0A6I6DBR4</accession>
<gene>
    <name evidence="2" type="ORF">SYNTR_0301</name>
</gene>
<dbReference type="EMBL" id="CP046457">
    <property type="protein sequence ID" value="QGT98894.1"/>
    <property type="molecule type" value="Genomic_DNA"/>
</dbReference>
<keyword evidence="1" id="KW-0812">Transmembrane</keyword>
<keyword evidence="1" id="KW-1133">Transmembrane helix</keyword>
<keyword evidence="3" id="KW-1185">Reference proteome</keyword>
<evidence type="ECO:0000313" key="2">
    <source>
        <dbReference type="EMBL" id="QGT98894.1"/>
    </source>
</evidence>
<feature type="transmembrane region" description="Helical" evidence="1">
    <location>
        <begin position="12"/>
        <end position="33"/>
    </location>
</feature>
<sequence>MEELAKRVRQDVIYSFVWIAISMVLGIALYYYLW</sequence>
<evidence type="ECO:0000256" key="1">
    <source>
        <dbReference type="SAM" id="Phobius"/>
    </source>
</evidence>
<dbReference type="Proteomes" id="UP000426444">
    <property type="component" value="Chromosome"/>
</dbReference>
<reference evidence="3" key="1">
    <citation type="journal article" date="2019" name="Microbiology">
        <title>Complete Genome Sequence of an Uncultured Bacterium of the Candidate Phylum Bipolaricaulota.</title>
        <authorList>
            <person name="Kadnikov V.V."/>
            <person name="Mardanov A.V."/>
            <person name="Beletsky A.V."/>
            <person name="Frank Y.A."/>
            <person name="Karnachuk O.V."/>
            <person name="Ravin N.V."/>
        </authorList>
    </citation>
    <scope>NUCLEOTIDE SEQUENCE [LARGE SCALE GENOMIC DNA]</scope>
</reference>
<protein>
    <submittedName>
        <fullName evidence="2">Uncharacterized protein</fullName>
    </submittedName>
</protein>
<proteinExistence type="predicted"/>
<name>A0A6I6DBR4_9FIRM</name>